<evidence type="ECO:0000256" key="1">
    <source>
        <dbReference type="SAM" id="MobiDB-lite"/>
    </source>
</evidence>
<evidence type="ECO:0000313" key="2">
    <source>
        <dbReference type="EMBL" id="BFF97209.1"/>
    </source>
</evidence>
<accession>A0AAU9FNG0</accession>
<evidence type="ECO:0000313" key="3">
    <source>
        <dbReference type="Proteomes" id="UP001500889"/>
    </source>
</evidence>
<feature type="region of interest" description="Disordered" evidence="1">
    <location>
        <begin position="202"/>
        <end position="226"/>
    </location>
</feature>
<sequence length="226" mass="26285">MSKKSNRILKNKASRGQVEDIEMVEQVAIQSSTGEFEYRNESEANFYRDYVAKQNRCLQEKKTRENAAEGEKQYCCSFHAELLQKHSKEPPASCFLISLPIWNRDQGPIPPTISTPGFCFNVKHRDNKKFGGVVEVPEILDLYALGKELQKRGYKSKVQLPDFRKMRPGLFHRAMMDEDRPIPEAQQVQATKPQHFKPHWCQENKKTGKKTHTKSIKNKILEKKHR</sequence>
<gene>
    <name evidence="2" type="ORF">DMAD_05674</name>
</gene>
<reference evidence="2 3" key="1">
    <citation type="submission" date="2024-02" db="EMBL/GenBank/DDBJ databases">
        <title>A chromosome-level genome assembly of Drosophila madeirensis, a fruit fly species endemic to Madeira island.</title>
        <authorList>
            <person name="Tomihara K."/>
            <person name="Llopart A."/>
            <person name="Yamamoto D."/>
        </authorList>
    </citation>
    <scope>NUCLEOTIDE SEQUENCE [LARGE SCALE GENOMIC DNA]</scope>
    <source>
        <strain evidence="2 3">RF1</strain>
    </source>
</reference>
<name>A0AAU9FNG0_DROMD</name>
<protein>
    <submittedName>
        <fullName evidence="2">Uncharacterized protein</fullName>
    </submittedName>
</protein>
<dbReference type="AlphaFoldDB" id="A0AAU9FNG0"/>
<keyword evidence="3" id="KW-1185">Reference proteome</keyword>
<dbReference type="Proteomes" id="UP001500889">
    <property type="component" value="Chromosome J"/>
</dbReference>
<proteinExistence type="predicted"/>
<feature type="compositionally biased region" description="Basic residues" evidence="1">
    <location>
        <begin position="207"/>
        <end position="226"/>
    </location>
</feature>
<dbReference type="EMBL" id="AP029265">
    <property type="protein sequence ID" value="BFF97209.1"/>
    <property type="molecule type" value="Genomic_DNA"/>
</dbReference>
<organism evidence="2 3">
    <name type="scientific">Drosophila madeirensis</name>
    <name type="common">Fruit fly</name>
    <dbReference type="NCBI Taxonomy" id="30013"/>
    <lineage>
        <taxon>Eukaryota</taxon>
        <taxon>Metazoa</taxon>
        <taxon>Ecdysozoa</taxon>
        <taxon>Arthropoda</taxon>
        <taxon>Hexapoda</taxon>
        <taxon>Insecta</taxon>
        <taxon>Pterygota</taxon>
        <taxon>Neoptera</taxon>
        <taxon>Endopterygota</taxon>
        <taxon>Diptera</taxon>
        <taxon>Brachycera</taxon>
        <taxon>Muscomorpha</taxon>
        <taxon>Ephydroidea</taxon>
        <taxon>Drosophilidae</taxon>
        <taxon>Drosophila</taxon>
        <taxon>Sophophora</taxon>
    </lineage>
</organism>